<keyword evidence="2" id="KW-0808">Transferase</keyword>
<dbReference type="EMBL" id="ACFC01000001">
    <property type="protein sequence ID" value="EEE09126.1"/>
    <property type="molecule type" value="Genomic_DNA"/>
</dbReference>
<dbReference type="GO" id="GO:0003977">
    <property type="term" value="F:UDP-N-acetylglucosamine diphosphorylase activity"/>
    <property type="evidence" value="ECO:0007669"/>
    <property type="project" value="UniProtKB-EC"/>
</dbReference>
<keyword evidence="2" id="KW-0012">Acyltransferase</keyword>
<dbReference type="EC" id="2.3.1.157" evidence="2"/>
<keyword evidence="2" id="KW-0548">Nucleotidyltransferase</keyword>
<dbReference type="Proteomes" id="UP000004535">
    <property type="component" value="Unassembled WGS sequence"/>
</dbReference>
<evidence type="ECO:0000313" key="2">
    <source>
        <dbReference type="EMBL" id="EEE09126.1"/>
    </source>
</evidence>
<protein>
    <submittedName>
        <fullName evidence="2">Bifunctional protein GlmU</fullName>
        <ecNumber evidence="2">2.3.1.157</ecNumber>
        <ecNumber evidence="2">2.7.7.23</ecNumber>
    </submittedName>
</protein>
<proteinExistence type="predicted"/>
<dbReference type="Pfam" id="PF03479">
    <property type="entry name" value="PCC"/>
    <property type="match status" value="1"/>
</dbReference>
<sequence>MVDAFLSQVSTMQAHPLRLSPGDDLRASIEHALRRLGAHAAFVLQGIGSLDAAQLRFAGVDAPTELRGDLEILTLAGSVSPHGAHLHMSVSDAHGHVSGGHVAHGCIVRTTAEILLALLPEHRFSREPDVRTGFDELVIRTNDGR</sequence>
<dbReference type="PANTHER" id="PTHR34988">
    <property type="entry name" value="PROTEIN, PUTATIVE-RELATED"/>
    <property type="match status" value="1"/>
</dbReference>
<accession>B9BHA4</accession>
<dbReference type="EC" id="2.7.7.23" evidence="2"/>
<dbReference type="Gene3D" id="3.30.1330.80">
    <property type="entry name" value="Hypothetical protein, similar to alpha- acetolactate decarboxylase, domain 2"/>
    <property type="match status" value="1"/>
</dbReference>
<dbReference type="GO" id="GO:0019134">
    <property type="term" value="F:glucosamine-1-phosphate N-acetyltransferase activity"/>
    <property type="evidence" value="ECO:0007669"/>
    <property type="project" value="UniProtKB-EC"/>
</dbReference>
<feature type="domain" description="PPC" evidence="1">
    <location>
        <begin position="9"/>
        <end position="140"/>
    </location>
</feature>
<gene>
    <name evidence="2" type="ORF">BURMUCGD2_4498</name>
</gene>
<dbReference type="PROSITE" id="PS51742">
    <property type="entry name" value="PPC"/>
    <property type="match status" value="1"/>
</dbReference>
<dbReference type="PANTHER" id="PTHR34988:SF1">
    <property type="entry name" value="DNA-BINDING PROTEIN"/>
    <property type="match status" value="1"/>
</dbReference>
<comment type="caution">
    <text evidence="2">The sequence shown here is derived from an EMBL/GenBank/DDBJ whole genome shotgun (WGS) entry which is preliminary data.</text>
</comment>
<reference evidence="2 3" key="1">
    <citation type="journal article" date="2012" name="J. Bacteriol.">
        <title>Draft Genome Sequence Determination for Cystic Fibrosis and Chronic Granulomatous Disease Burkholderia multivorans Isolates.</title>
        <authorList>
            <person name="Varga J.J."/>
            <person name="Losada L."/>
            <person name="Zelazny A.M."/>
            <person name="Brinkac L."/>
            <person name="Harkins D."/>
            <person name="Radune D."/>
            <person name="Hostetler J."/>
            <person name="Sampaio E.P."/>
            <person name="Ronning C.M."/>
            <person name="Nierman W.C."/>
            <person name="Greenberg D.E."/>
            <person name="Holland S.M."/>
            <person name="Goldberg J.B."/>
        </authorList>
    </citation>
    <scope>NUCLEOTIDE SEQUENCE [LARGE SCALE GENOMIC DNA]</scope>
    <source>
        <strain evidence="2 3">CGD2</strain>
    </source>
</reference>
<dbReference type="SUPFAM" id="SSF117856">
    <property type="entry name" value="AF0104/ALDC/Ptd012-like"/>
    <property type="match status" value="1"/>
</dbReference>
<evidence type="ECO:0000313" key="3">
    <source>
        <dbReference type="Proteomes" id="UP000004535"/>
    </source>
</evidence>
<dbReference type="AlphaFoldDB" id="B9BHA4"/>
<dbReference type="InterPro" id="IPR005175">
    <property type="entry name" value="PPC_dom"/>
</dbReference>
<evidence type="ECO:0000259" key="1">
    <source>
        <dbReference type="PROSITE" id="PS51742"/>
    </source>
</evidence>
<organism evidence="2 3">
    <name type="scientific">Burkholderia multivorans CGD2</name>
    <dbReference type="NCBI Taxonomy" id="513052"/>
    <lineage>
        <taxon>Bacteria</taxon>
        <taxon>Pseudomonadati</taxon>
        <taxon>Pseudomonadota</taxon>
        <taxon>Betaproteobacteria</taxon>
        <taxon>Burkholderiales</taxon>
        <taxon>Burkholderiaceae</taxon>
        <taxon>Burkholderia</taxon>
        <taxon>Burkholderia cepacia complex</taxon>
    </lineage>
</organism>
<name>B9BHA4_9BURK</name>
<dbReference type="CDD" id="cd11378">
    <property type="entry name" value="DUF296"/>
    <property type="match status" value="1"/>
</dbReference>